<dbReference type="Proteomes" id="UP000596351">
    <property type="component" value="Chromosome"/>
</dbReference>
<evidence type="ECO:0000256" key="1">
    <source>
        <dbReference type="ARBA" id="ARBA00023125"/>
    </source>
</evidence>
<dbReference type="InterPro" id="IPR036388">
    <property type="entry name" value="WH-like_DNA-bd_sf"/>
</dbReference>
<dbReference type="PROSITE" id="PS51755">
    <property type="entry name" value="OMPR_PHOB"/>
    <property type="match status" value="1"/>
</dbReference>
<name>A0ABX7F1F9_9HYPH</name>
<keyword evidence="1 2" id="KW-0238">DNA-binding</keyword>
<dbReference type="InterPro" id="IPR001867">
    <property type="entry name" value="OmpR/PhoB-type_DNA-bd"/>
</dbReference>
<proteinExistence type="predicted"/>
<feature type="domain" description="OmpR/PhoB-type" evidence="3">
    <location>
        <begin position="1"/>
        <end position="98"/>
    </location>
</feature>
<dbReference type="Pfam" id="PF00486">
    <property type="entry name" value="Trans_reg_C"/>
    <property type="match status" value="1"/>
</dbReference>
<dbReference type="Gene3D" id="1.10.10.10">
    <property type="entry name" value="Winged helix-like DNA-binding domain superfamily/Winged helix DNA-binding domain"/>
    <property type="match status" value="1"/>
</dbReference>
<feature type="DNA-binding region" description="OmpR/PhoB-type" evidence="2">
    <location>
        <begin position="1"/>
        <end position="98"/>
    </location>
</feature>
<dbReference type="SUPFAM" id="SSF46894">
    <property type="entry name" value="C-terminal effector domain of the bipartite response regulators"/>
    <property type="match status" value="1"/>
</dbReference>
<dbReference type="InterPro" id="IPR016032">
    <property type="entry name" value="Sig_transdc_resp-reg_C-effctor"/>
</dbReference>
<evidence type="ECO:0000256" key="2">
    <source>
        <dbReference type="PROSITE-ProRule" id="PRU01091"/>
    </source>
</evidence>
<reference evidence="4 5" key="1">
    <citation type="submission" date="2018-09" db="EMBL/GenBank/DDBJ databases">
        <title>Rhizobium sp. MAE2-X.</title>
        <authorList>
            <person name="Lee Y."/>
            <person name="Jeon C.O."/>
        </authorList>
    </citation>
    <scope>NUCLEOTIDE SEQUENCE [LARGE SCALE GENOMIC DNA]</scope>
    <source>
        <strain evidence="4 5">MAE2-X</strain>
    </source>
</reference>
<evidence type="ECO:0000259" key="3">
    <source>
        <dbReference type="PROSITE" id="PS51755"/>
    </source>
</evidence>
<protein>
    <submittedName>
        <fullName evidence="4">Helix-turn-helix domain-containing protein</fullName>
    </submittedName>
</protein>
<accession>A0ABX7F1F9</accession>
<gene>
    <name evidence="4" type="ORF">D4A92_19825</name>
</gene>
<dbReference type="RefSeq" id="WP_203016779.1">
    <property type="nucleotide sequence ID" value="NZ_CP032405.1"/>
</dbReference>
<evidence type="ECO:0000313" key="4">
    <source>
        <dbReference type="EMBL" id="QRF53536.1"/>
    </source>
</evidence>
<keyword evidence="5" id="KW-1185">Reference proteome</keyword>
<organism evidence="4 5">
    <name type="scientific">Rhizobium rosettiformans</name>
    <dbReference type="NCBI Taxonomy" id="1368430"/>
    <lineage>
        <taxon>Bacteria</taxon>
        <taxon>Pseudomonadati</taxon>
        <taxon>Pseudomonadota</taxon>
        <taxon>Alphaproteobacteria</taxon>
        <taxon>Hyphomicrobiales</taxon>
        <taxon>Rhizobiaceae</taxon>
        <taxon>Rhizobium/Agrobacterium group</taxon>
        <taxon>Rhizobium</taxon>
    </lineage>
</organism>
<dbReference type="SMART" id="SM00862">
    <property type="entry name" value="Trans_reg_C"/>
    <property type="match status" value="1"/>
</dbReference>
<evidence type="ECO:0000313" key="5">
    <source>
        <dbReference type="Proteomes" id="UP000596351"/>
    </source>
</evidence>
<dbReference type="EMBL" id="CP032405">
    <property type="protein sequence ID" value="QRF53536.1"/>
    <property type="molecule type" value="Genomic_DNA"/>
</dbReference>
<sequence length="106" mass="11662">MAKLRCTHCGQPMGDFSKIDVANLTRNEVLIVEALVEANHRLTSIDVLIEKVWGHCPNGGPLSAAEGIRTHICHARKKLEKAGWTIRVQKGHGYRLERLVAGKAVA</sequence>